<keyword evidence="2" id="KW-0433">Leucine-rich repeat</keyword>
<dbReference type="PRINTS" id="PR00019">
    <property type="entry name" value="LEURICHRPT"/>
</dbReference>
<keyword evidence="3" id="KW-0732">Signal</keyword>
<dbReference type="Pfam" id="PF00560">
    <property type="entry name" value="LRR_1"/>
    <property type="match status" value="3"/>
</dbReference>
<reference evidence="9" key="2">
    <citation type="submission" date="2019-10" db="EMBL/GenBank/DDBJ databases">
        <title>A de novo genome assembly of a pear dwarfing rootstock.</title>
        <authorList>
            <person name="Wang F."/>
            <person name="Wang J."/>
            <person name="Li S."/>
            <person name="Zhang Y."/>
            <person name="Fang M."/>
            <person name="Ma L."/>
            <person name="Zhao Y."/>
            <person name="Jiang S."/>
        </authorList>
    </citation>
    <scope>NUCLEOTIDE SEQUENCE [LARGE SCALE GENOMIC DNA]</scope>
</reference>
<sequence>MGLVFSQTSELQYLDLSDNFLNSSIHYELGLCTNLTYLSLSYNKLNGELPNLKNLVRLFLANNIFIGQILPSLVSNWIELVSLYLQNNEFREYLANGMGDLISLSTLNLSRNHLTGKIPQSLGKLTQLQELDLSYNHMVGEITQSLGNSFQLQFLDLSANNSTGVIPLSKGLIGLVYMDLSSNSLSGAIPSKLPMLTRLEVTDKCDVYSFGVVALEVMMGRHSSDMLESELLESSTSMKGNADLLLKDAMVLVMSIALACIRTRLGLCPTMHFVSQNLLAQSLPCLPEPFGVLTINKLSPLQN</sequence>
<gene>
    <name evidence="8" type="ORF">D8674_026930</name>
</gene>
<dbReference type="GO" id="GO:0016020">
    <property type="term" value="C:membrane"/>
    <property type="evidence" value="ECO:0007669"/>
    <property type="project" value="UniProtKB-SubCell"/>
</dbReference>
<dbReference type="SUPFAM" id="SSF56112">
    <property type="entry name" value="Protein kinase-like (PK-like)"/>
    <property type="match status" value="1"/>
</dbReference>
<reference evidence="8 9" key="1">
    <citation type="submission" date="2019-09" db="EMBL/GenBank/DDBJ databases">
        <authorList>
            <person name="Ou C."/>
        </authorList>
    </citation>
    <scope>NUCLEOTIDE SEQUENCE [LARGE SCALE GENOMIC DNA]</scope>
    <source>
        <strain evidence="8">S2</strain>
        <tissue evidence="8">Leaf</tissue>
    </source>
</reference>
<accession>A0A5N5I8B4</accession>
<dbReference type="SUPFAM" id="SSF52058">
    <property type="entry name" value="L domain-like"/>
    <property type="match status" value="1"/>
</dbReference>
<evidence type="ECO:0000256" key="4">
    <source>
        <dbReference type="ARBA" id="ARBA00022737"/>
    </source>
</evidence>
<proteinExistence type="predicted"/>
<protein>
    <submittedName>
        <fullName evidence="8">Leucine-rich repeat receptor-like protein kinase</fullName>
    </submittedName>
</protein>
<keyword evidence="6 8" id="KW-0675">Receptor</keyword>
<dbReference type="GO" id="GO:0016301">
    <property type="term" value="F:kinase activity"/>
    <property type="evidence" value="ECO:0007669"/>
    <property type="project" value="UniProtKB-KW"/>
</dbReference>
<evidence type="ECO:0000313" key="9">
    <source>
        <dbReference type="Proteomes" id="UP000327157"/>
    </source>
</evidence>
<keyword evidence="8" id="KW-0418">Kinase</keyword>
<evidence type="ECO:0000256" key="2">
    <source>
        <dbReference type="ARBA" id="ARBA00022614"/>
    </source>
</evidence>
<dbReference type="Pfam" id="PF13855">
    <property type="entry name" value="LRR_8"/>
    <property type="match status" value="1"/>
</dbReference>
<dbReference type="OrthoDB" id="676979at2759"/>
<dbReference type="InterPro" id="IPR001611">
    <property type="entry name" value="Leu-rich_rpt"/>
</dbReference>
<dbReference type="InterPro" id="IPR051716">
    <property type="entry name" value="Plant_RL_S/T_kinase"/>
</dbReference>
<dbReference type="InterPro" id="IPR032675">
    <property type="entry name" value="LRR_dom_sf"/>
</dbReference>
<dbReference type="Proteomes" id="UP000327157">
    <property type="component" value="Chromosome 5"/>
</dbReference>
<dbReference type="AlphaFoldDB" id="A0A5N5I8B4"/>
<keyword evidence="4" id="KW-0677">Repeat</keyword>
<dbReference type="EMBL" id="SMOL01000004">
    <property type="protein sequence ID" value="KAB2636396.1"/>
    <property type="molecule type" value="Genomic_DNA"/>
</dbReference>
<evidence type="ECO:0000256" key="3">
    <source>
        <dbReference type="ARBA" id="ARBA00022729"/>
    </source>
</evidence>
<dbReference type="Gene3D" id="3.80.10.10">
    <property type="entry name" value="Ribonuclease Inhibitor"/>
    <property type="match status" value="1"/>
</dbReference>
<evidence type="ECO:0000256" key="6">
    <source>
        <dbReference type="ARBA" id="ARBA00023170"/>
    </source>
</evidence>
<keyword evidence="9" id="KW-1185">Reference proteome</keyword>
<organism evidence="8 9">
    <name type="scientific">Pyrus ussuriensis x Pyrus communis</name>
    <dbReference type="NCBI Taxonomy" id="2448454"/>
    <lineage>
        <taxon>Eukaryota</taxon>
        <taxon>Viridiplantae</taxon>
        <taxon>Streptophyta</taxon>
        <taxon>Embryophyta</taxon>
        <taxon>Tracheophyta</taxon>
        <taxon>Spermatophyta</taxon>
        <taxon>Magnoliopsida</taxon>
        <taxon>eudicotyledons</taxon>
        <taxon>Gunneridae</taxon>
        <taxon>Pentapetalae</taxon>
        <taxon>rosids</taxon>
        <taxon>fabids</taxon>
        <taxon>Rosales</taxon>
        <taxon>Rosaceae</taxon>
        <taxon>Amygdaloideae</taxon>
        <taxon>Maleae</taxon>
        <taxon>Pyrus</taxon>
    </lineage>
</organism>
<evidence type="ECO:0000256" key="7">
    <source>
        <dbReference type="ARBA" id="ARBA00023180"/>
    </source>
</evidence>
<evidence type="ECO:0000256" key="5">
    <source>
        <dbReference type="ARBA" id="ARBA00023136"/>
    </source>
</evidence>
<dbReference type="PANTHER" id="PTHR48053">
    <property type="entry name" value="LEUCINE RICH REPEAT FAMILY PROTEIN, EXPRESSED"/>
    <property type="match status" value="1"/>
</dbReference>
<dbReference type="InterPro" id="IPR011009">
    <property type="entry name" value="Kinase-like_dom_sf"/>
</dbReference>
<comment type="subcellular location">
    <subcellularLocation>
        <location evidence="1">Membrane</location>
        <topology evidence="1">Single-pass type I membrane protein</topology>
    </subcellularLocation>
</comment>
<comment type="caution">
    <text evidence="8">The sequence shown here is derived from an EMBL/GenBank/DDBJ whole genome shotgun (WGS) entry which is preliminary data.</text>
</comment>
<keyword evidence="7" id="KW-0325">Glycoprotein</keyword>
<name>A0A5N5I8B4_9ROSA</name>
<evidence type="ECO:0000313" key="8">
    <source>
        <dbReference type="EMBL" id="KAB2636396.1"/>
    </source>
</evidence>
<dbReference type="PANTHER" id="PTHR48053:SF71">
    <property type="entry name" value="LEUCINE RICH REPEAT FAMILY PROTEIN, EXPRESSED"/>
    <property type="match status" value="1"/>
</dbReference>
<keyword evidence="8" id="KW-0808">Transferase</keyword>
<dbReference type="FunFam" id="3.80.10.10:FF:000041">
    <property type="entry name" value="LRR receptor-like serine/threonine-protein kinase ERECTA"/>
    <property type="match status" value="1"/>
</dbReference>
<evidence type="ECO:0000256" key="1">
    <source>
        <dbReference type="ARBA" id="ARBA00004479"/>
    </source>
</evidence>
<keyword evidence="5" id="KW-0472">Membrane</keyword>
<reference evidence="8 9" key="3">
    <citation type="submission" date="2019-11" db="EMBL/GenBank/DDBJ databases">
        <title>A de novo genome assembly of a pear dwarfing rootstock.</title>
        <authorList>
            <person name="Wang F."/>
            <person name="Wang J."/>
            <person name="Li S."/>
            <person name="Zhang Y."/>
            <person name="Fang M."/>
            <person name="Ma L."/>
            <person name="Zhao Y."/>
            <person name="Jiang S."/>
        </authorList>
    </citation>
    <scope>NUCLEOTIDE SEQUENCE [LARGE SCALE GENOMIC DNA]</scope>
    <source>
        <strain evidence="8">S2</strain>
        <tissue evidence="8">Leaf</tissue>
    </source>
</reference>
<dbReference type="PROSITE" id="PS51450">
    <property type="entry name" value="LRR"/>
    <property type="match status" value="1"/>
</dbReference>